<sequence length="272" mass="31136">MTSAVEATPAPAVVTGADGLPRISQEYLEEYERFVQTIVTEDDTPVDNIFSAKQARLLVESLYASWQHPEFGRRFVADSNVGVFYALRRPPVVPDMFLSLDVTLPADIWKKTNRSYFIWEYGKPPEVVVEIVSNAEGDEKRADGKLRLYAQMGIVRYVVYDPALHTGSEPLRLYALIQGRLRRTDETWFDEVQLGVTLWRGIYEEREDTWLRWCDRNGVVIPSGVERAEAERQRAELERQRADAEHERAEAEHQRAERLAAKLRAAGIDPDA</sequence>
<dbReference type="Gene3D" id="3.90.1570.10">
    <property type="entry name" value="tt1808, chain A"/>
    <property type="match status" value="1"/>
</dbReference>
<dbReference type="InterPro" id="IPR012296">
    <property type="entry name" value="Nuclease_put_TT1808"/>
</dbReference>
<reference evidence="3 4" key="1">
    <citation type="submission" date="2017-11" db="EMBL/GenBank/DDBJ databases">
        <title>Evolution of Phototrophy in the Chloroflexi Phylum Driven by Horizontal Gene Transfer.</title>
        <authorList>
            <person name="Ward L.M."/>
            <person name="Hemp J."/>
            <person name="Shih P.M."/>
            <person name="Mcglynn S.E."/>
            <person name="Fischer W."/>
        </authorList>
    </citation>
    <scope>NUCLEOTIDE SEQUENCE [LARGE SCALE GENOMIC DNA]</scope>
    <source>
        <strain evidence="3">JP3_7</strain>
    </source>
</reference>
<feature type="domain" description="Putative restriction endonuclease" evidence="2">
    <location>
        <begin position="45"/>
        <end position="163"/>
    </location>
</feature>
<dbReference type="Proteomes" id="UP000230790">
    <property type="component" value="Unassembled WGS sequence"/>
</dbReference>
<proteinExistence type="predicted"/>
<evidence type="ECO:0000259" key="2">
    <source>
        <dbReference type="Pfam" id="PF05685"/>
    </source>
</evidence>
<feature type="region of interest" description="Disordered" evidence="1">
    <location>
        <begin position="232"/>
        <end position="255"/>
    </location>
</feature>
<dbReference type="EMBL" id="PGTN01000035">
    <property type="protein sequence ID" value="PJF47794.1"/>
    <property type="molecule type" value="Genomic_DNA"/>
</dbReference>
<dbReference type="AlphaFoldDB" id="A0A2M8QDB7"/>
<comment type="caution">
    <text evidence="3">The sequence shown here is derived from an EMBL/GenBank/DDBJ whole genome shotgun (WGS) entry which is preliminary data.</text>
</comment>
<dbReference type="InterPro" id="IPR011335">
    <property type="entry name" value="Restrct_endonuc-II-like"/>
</dbReference>
<evidence type="ECO:0000313" key="4">
    <source>
        <dbReference type="Proteomes" id="UP000230790"/>
    </source>
</evidence>
<dbReference type="InterPro" id="IPR008538">
    <property type="entry name" value="Uma2"/>
</dbReference>
<name>A0A2M8QDB7_9CHLR</name>
<dbReference type="CDD" id="cd06260">
    <property type="entry name" value="DUF820-like"/>
    <property type="match status" value="1"/>
</dbReference>
<dbReference type="Pfam" id="PF05685">
    <property type="entry name" value="Uma2"/>
    <property type="match status" value="1"/>
</dbReference>
<evidence type="ECO:0000256" key="1">
    <source>
        <dbReference type="SAM" id="MobiDB-lite"/>
    </source>
</evidence>
<dbReference type="PANTHER" id="PTHR33352:SF3">
    <property type="entry name" value="SLR1612 PROTEIN"/>
    <property type="match status" value="1"/>
</dbReference>
<gene>
    <name evidence="3" type="ORF">CUN48_06855</name>
</gene>
<dbReference type="PANTHER" id="PTHR33352">
    <property type="entry name" value="SLR1095 PROTEIN"/>
    <property type="match status" value="1"/>
</dbReference>
<evidence type="ECO:0000313" key="3">
    <source>
        <dbReference type="EMBL" id="PJF47794.1"/>
    </source>
</evidence>
<accession>A0A2M8QDB7</accession>
<dbReference type="SUPFAM" id="SSF52980">
    <property type="entry name" value="Restriction endonuclease-like"/>
    <property type="match status" value="1"/>
</dbReference>
<protein>
    <recommendedName>
        <fullName evidence="2">Putative restriction endonuclease domain-containing protein</fullName>
    </recommendedName>
</protein>
<organism evidence="3 4">
    <name type="scientific">Candidatus Thermofonsia Clade 3 bacterium</name>
    <dbReference type="NCBI Taxonomy" id="2364212"/>
    <lineage>
        <taxon>Bacteria</taxon>
        <taxon>Bacillati</taxon>
        <taxon>Chloroflexota</taxon>
        <taxon>Candidatus Thermofontia</taxon>
        <taxon>Candidatus Thermofonsia Clade 3</taxon>
    </lineage>
</organism>